<evidence type="ECO:0000313" key="3">
    <source>
        <dbReference type="Proteomes" id="UP000489600"/>
    </source>
</evidence>
<reference evidence="2" key="1">
    <citation type="submission" date="2019-07" db="EMBL/GenBank/DDBJ databases">
        <authorList>
            <person name="Dittberner H."/>
        </authorList>
    </citation>
    <scope>NUCLEOTIDE SEQUENCE [LARGE SCALE GENOMIC DNA]</scope>
</reference>
<dbReference type="PANTHER" id="PTHR45717:SF47">
    <property type="entry name" value="PENTACOTRIPEPTIDE-REPEAT REGION OF PRORP DOMAIN-CONTAINING PROTEIN"/>
    <property type="match status" value="1"/>
</dbReference>
<gene>
    <name evidence="2" type="ORF">ANE_LOCUS10399</name>
</gene>
<sequence>MSSVYDIEGMEKFLSKWENKVEHAWGVCFFPGLAYYGAGFREKGLALLRRTEPLLAEASCRDKIYGGLMGMYCHDGSREDVYRLWNLCKDFLSFDSFGYSDIIKTFTMKGDLDVAHEVLEEWDTGGGDLDLADFGLRKRYVKEEAEKVVNMLGKKEESKWESLTQKLERAWWRTKRIEKRRGGRE</sequence>
<dbReference type="Proteomes" id="UP000489600">
    <property type="component" value="Unassembled WGS sequence"/>
</dbReference>
<dbReference type="AlphaFoldDB" id="A0A565BF16"/>
<name>A0A565BF16_9BRAS</name>
<dbReference type="GO" id="GO:0005739">
    <property type="term" value="C:mitochondrion"/>
    <property type="evidence" value="ECO:0007669"/>
    <property type="project" value="TreeGrafter"/>
</dbReference>
<dbReference type="InterPro" id="IPR011990">
    <property type="entry name" value="TPR-like_helical_dom_sf"/>
</dbReference>
<dbReference type="PANTHER" id="PTHR45717">
    <property type="entry name" value="OS12G0527900 PROTEIN"/>
    <property type="match status" value="1"/>
</dbReference>
<evidence type="ECO:0000313" key="2">
    <source>
        <dbReference type="EMBL" id="VVA99954.1"/>
    </source>
</evidence>
<comment type="similarity">
    <text evidence="1">Belongs to the PPR family. P subfamily.</text>
</comment>
<proteinExistence type="inferred from homology"/>
<keyword evidence="3" id="KW-1185">Reference proteome</keyword>
<dbReference type="EMBL" id="CABITT030000003">
    <property type="protein sequence ID" value="VVA99954.1"/>
    <property type="molecule type" value="Genomic_DNA"/>
</dbReference>
<accession>A0A565BF16</accession>
<organism evidence="2 3">
    <name type="scientific">Arabis nemorensis</name>
    <dbReference type="NCBI Taxonomy" id="586526"/>
    <lineage>
        <taxon>Eukaryota</taxon>
        <taxon>Viridiplantae</taxon>
        <taxon>Streptophyta</taxon>
        <taxon>Embryophyta</taxon>
        <taxon>Tracheophyta</taxon>
        <taxon>Spermatophyta</taxon>
        <taxon>Magnoliopsida</taxon>
        <taxon>eudicotyledons</taxon>
        <taxon>Gunneridae</taxon>
        <taxon>Pentapetalae</taxon>
        <taxon>rosids</taxon>
        <taxon>malvids</taxon>
        <taxon>Brassicales</taxon>
        <taxon>Brassicaceae</taxon>
        <taxon>Arabideae</taxon>
        <taxon>Arabis</taxon>
    </lineage>
</organism>
<protein>
    <submittedName>
        <fullName evidence="2">Uncharacterized protein</fullName>
    </submittedName>
</protein>
<evidence type="ECO:0000256" key="1">
    <source>
        <dbReference type="ARBA" id="ARBA00007626"/>
    </source>
</evidence>
<dbReference type="OrthoDB" id="1032270at2759"/>
<dbReference type="Gene3D" id="1.25.40.10">
    <property type="entry name" value="Tetratricopeptide repeat domain"/>
    <property type="match status" value="1"/>
</dbReference>
<comment type="caution">
    <text evidence="2">The sequence shown here is derived from an EMBL/GenBank/DDBJ whole genome shotgun (WGS) entry which is preliminary data.</text>
</comment>